<proteinExistence type="predicted"/>
<dbReference type="AlphaFoldDB" id="A0A8J3BVI3"/>
<organism evidence="1 2">
    <name type="scientific">Mangrovihabitans endophyticus</name>
    <dbReference type="NCBI Taxonomy" id="1751298"/>
    <lineage>
        <taxon>Bacteria</taxon>
        <taxon>Bacillati</taxon>
        <taxon>Actinomycetota</taxon>
        <taxon>Actinomycetes</taxon>
        <taxon>Micromonosporales</taxon>
        <taxon>Micromonosporaceae</taxon>
        <taxon>Mangrovihabitans</taxon>
    </lineage>
</organism>
<dbReference type="InterPro" id="IPR026367">
    <property type="entry name" value="FxsC_C"/>
</dbReference>
<accession>A0A8J3BVI3</accession>
<dbReference type="NCBIfam" id="TIGR04276">
    <property type="entry name" value="FxsC_Cterm"/>
    <property type="match status" value="1"/>
</dbReference>
<gene>
    <name evidence="1" type="ORF">GCM10012284_02580</name>
</gene>
<protein>
    <recommendedName>
        <fullName evidence="3">FxsC C-terminal domain-containing protein</fullName>
    </recommendedName>
</protein>
<dbReference type="EMBL" id="BMMX01000001">
    <property type="protein sequence ID" value="GGK72258.1"/>
    <property type="molecule type" value="Genomic_DNA"/>
</dbReference>
<name>A0A8J3BVI3_9ACTN</name>
<dbReference type="RefSeq" id="WP_189077143.1">
    <property type="nucleotide sequence ID" value="NZ_BMMX01000001.1"/>
</dbReference>
<sequence length="381" mass="41959">MPNFFLSSAAGDDDPYVRQLFEDLRRRVASHSTDQRATLSYLSVTDPRAAAPPADALLRLASCDVFVALVSPRYLRNASCGRQWQIFADRLTPGADPAPMIPVAWAGDAETPAGIGTPMTPTDDGSRGLRQLIRLRSLRQDYETFAEALARRIVSVGASDPAPSADPVADFAAVPNAFTPPAADPRVHVVVAAASRAEMDRIREDLDYYGDDGRDWAPYRPDPREPLADRARLIAADRALHAEVSTLDGMADRIERARADHEIVVILCDWWLTQLDDYRTMLADIDRRGLGDAAMLVPASSDDAETMDNLPRLRFGFRRTFRRSSGQSHSLMRTEIGDTDAFDADLAGVLEEARNRLFRAETTGTRDNGVTVAKRPILRGP</sequence>
<evidence type="ECO:0000313" key="2">
    <source>
        <dbReference type="Proteomes" id="UP000656042"/>
    </source>
</evidence>
<comment type="caution">
    <text evidence="1">The sequence shown here is derived from an EMBL/GenBank/DDBJ whole genome shotgun (WGS) entry which is preliminary data.</text>
</comment>
<evidence type="ECO:0008006" key="3">
    <source>
        <dbReference type="Google" id="ProtNLM"/>
    </source>
</evidence>
<reference evidence="1" key="1">
    <citation type="journal article" date="2014" name="Int. J. Syst. Evol. Microbiol.">
        <title>Complete genome sequence of Corynebacterium casei LMG S-19264T (=DSM 44701T), isolated from a smear-ripened cheese.</title>
        <authorList>
            <consortium name="US DOE Joint Genome Institute (JGI-PGF)"/>
            <person name="Walter F."/>
            <person name="Albersmeier A."/>
            <person name="Kalinowski J."/>
            <person name="Ruckert C."/>
        </authorList>
    </citation>
    <scope>NUCLEOTIDE SEQUENCE</scope>
    <source>
        <strain evidence="1">CGMCC 4.7299</strain>
    </source>
</reference>
<evidence type="ECO:0000313" key="1">
    <source>
        <dbReference type="EMBL" id="GGK72258.1"/>
    </source>
</evidence>
<keyword evidence="2" id="KW-1185">Reference proteome</keyword>
<dbReference type="Proteomes" id="UP000656042">
    <property type="component" value="Unassembled WGS sequence"/>
</dbReference>
<reference evidence="1" key="2">
    <citation type="submission" date="2020-09" db="EMBL/GenBank/DDBJ databases">
        <authorList>
            <person name="Sun Q."/>
            <person name="Zhou Y."/>
        </authorList>
    </citation>
    <scope>NUCLEOTIDE SEQUENCE</scope>
    <source>
        <strain evidence="1">CGMCC 4.7299</strain>
    </source>
</reference>